<keyword evidence="2" id="KW-0812">Transmembrane</keyword>
<keyword evidence="3" id="KW-0732">Signal</keyword>
<dbReference type="AlphaFoldDB" id="A0A1T5JTE1"/>
<dbReference type="Pfam" id="PF13584">
    <property type="entry name" value="BatD"/>
    <property type="match status" value="1"/>
</dbReference>
<evidence type="ECO:0000256" key="3">
    <source>
        <dbReference type="SAM" id="SignalP"/>
    </source>
</evidence>
<feature type="compositionally biased region" description="Pro residues" evidence="1">
    <location>
        <begin position="551"/>
        <end position="562"/>
    </location>
</feature>
<feature type="transmembrane region" description="Helical" evidence="2">
    <location>
        <begin position="422"/>
        <end position="441"/>
    </location>
</feature>
<dbReference type="OrthoDB" id="5293418at2"/>
<evidence type="ECO:0000313" key="4">
    <source>
        <dbReference type="EMBL" id="SKC54686.1"/>
    </source>
</evidence>
<dbReference type="STRING" id="428993.SAMN06296058_1069"/>
<evidence type="ECO:0000256" key="1">
    <source>
        <dbReference type="SAM" id="MobiDB-lite"/>
    </source>
</evidence>
<sequence length="562" mass="59914">MNVSSRLPRLRRAALLLLATALCALSLPAIAQIQARVNRNPIDMGETFTLSLENVPQLGAPDLSPLQTDFEVLGRASNQSVQLGGGRSSVTSVLELTLAPKRAGNLQIPSLQFGSQRSPALALTVRPAPPVVGRDGNADLFLETSLDASAPYVQQSVGVVLRLYYAIPLLSGELQLDPPANALMQKVGDDVQGSRQINGRSYTLVERRFLLVPERSGALTLPAPRFRGRAAVGWFDNIMGNRREVSAMGSARTLQVRAQPANAAQPWLPLRDLRLRYVGAPDRGRTGEASMVTIEGVADGATRAQLPDIAAPVVSGAQVFPEPMQYDETFVDGRPQVKWTQRYAVVPERSGELVIGGATMSWWDVGAGVGKTERLGDLRLSVSPGQVGAGVGSVPAAASPTSARAGEPVAVAGQSQLPRSPWVWLTVGFAVLWLLTLLWALRRRPAQTAPHPREHAATPLTAGPTGTLAQLRQALDTGSLDDVAEAVRQLHAPPLRDLDAVIAQLARADQRAALEALRRARWADGDGAAARQALRAAFADGPHWRAGPTVEPAPLPPLYPQS</sequence>
<keyword evidence="5" id="KW-1185">Reference proteome</keyword>
<feature type="region of interest" description="Disordered" evidence="1">
    <location>
        <begin position="542"/>
        <end position="562"/>
    </location>
</feature>
<gene>
    <name evidence="4" type="ORF">SAMN06296058_1069</name>
</gene>
<protein>
    <submittedName>
        <fullName evidence="4">Oxygen tolerance</fullName>
    </submittedName>
</protein>
<name>A0A1T5JTE1_9GAMM</name>
<dbReference type="InterPro" id="IPR025738">
    <property type="entry name" value="BatD"/>
</dbReference>
<feature type="signal peptide" evidence="3">
    <location>
        <begin position="1"/>
        <end position="31"/>
    </location>
</feature>
<evidence type="ECO:0000256" key="2">
    <source>
        <dbReference type="SAM" id="Phobius"/>
    </source>
</evidence>
<dbReference type="EMBL" id="FUZV01000001">
    <property type="protein sequence ID" value="SKC54686.1"/>
    <property type="molecule type" value="Genomic_DNA"/>
</dbReference>
<reference evidence="4 5" key="1">
    <citation type="submission" date="2017-02" db="EMBL/GenBank/DDBJ databases">
        <authorList>
            <person name="Peterson S.W."/>
        </authorList>
    </citation>
    <scope>NUCLEOTIDE SEQUENCE [LARGE SCALE GENOMIC DNA]</scope>
    <source>
        <strain evidence="4 5">P15</strain>
    </source>
</reference>
<dbReference type="PANTHER" id="PTHR40940">
    <property type="entry name" value="PROTEIN BATD-RELATED"/>
    <property type="match status" value="1"/>
</dbReference>
<accession>A0A1T5JTE1</accession>
<dbReference type="Proteomes" id="UP000190341">
    <property type="component" value="Unassembled WGS sequence"/>
</dbReference>
<dbReference type="RefSeq" id="WP_079723408.1">
    <property type="nucleotide sequence ID" value="NZ_BMCL01000002.1"/>
</dbReference>
<keyword evidence="2" id="KW-1133">Transmembrane helix</keyword>
<dbReference type="PANTHER" id="PTHR40940:SF1">
    <property type="entry name" value="PROTEIN BATD"/>
    <property type="match status" value="1"/>
</dbReference>
<keyword evidence="2" id="KW-0472">Membrane</keyword>
<evidence type="ECO:0000313" key="5">
    <source>
        <dbReference type="Proteomes" id="UP000190341"/>
    </source>
</evidence>
<organism evidence="4 5">
    <name type="scientific">Pseudoxanthomonas indica</name>
    <dbReference type="NCBI Taxonomy" id="428993"/>
    <lineage>
        <taxon>Bacteria</taxon>
        <taxon>Pseudomonadati</taxon>
        <taxon>Pseudomonadota</taxon>
        <taxon>Gammaproteobacteria</taxon>
        <taxon>Lysobacterales</taxon>
        <taxon>Lysobacteraceae</taxon>
        <taxon>Pseudoxanthomonas</taxon>
    </lineage>
</organism>
<feature type="chain" id="PRO_5013205231" evidence="3">
    <location>
        <begin position="32"/>
        <end position="562"/>
    </location>
</feature>
<proteinExistence type="predicted"/>